<feature type="signal peptide" evidence="1">
    <location>
        <begin position="1"/>
        <end position="24"/>
    </location>
</feature>
<protein>
    <submittedName>
        <fullName evidence="2">Anionic-Uro-1</fullName>
    </submittedName>
</protein>
<organism evidence="2">
    <name type="scientific">Urodacus manicatus</name>
    <name type="common">Black rock scorpion</name>
    <dbReference type="NCBI Taxonomy" id="1330407"/>
    <lineage>
        <taxon>Eukaryota</taxon>
        <taxon>Metazoa</taxon>
        <taxon>Ecdysozoa</taxon>
        <taxon>Arthropoda</taxon>
        <taxon>Chelicerata</taxon>
        <taxon>Arachnida</taxon>
        <taxon>Scorpiones</taxon>
        <taxon>Iurida</taxon>
        <taxon>Scorpionoidea</taxon>
        <taxon>Scorpionidae</taxon>
        <taxon>Urodacinae</taxon>
        <taxon>Urodacus</taxon>
    </lineage>
</organism>
<sequence>MISRTLIFLMMVALLASTFCTSYGYPAQASADDDLSFDDLFSDFDDADDDMFDLDSFDLDPSDRGLIDMLADVINDNLS</sequence>
<dbReference type="AlphaFoldDB" id="T1DEK2"/>
<reference evidence="2" key="1">
    <citation type="journal article" date="2013" name="Toxins">
        <title>Evolution stings: the origin and diversification of scorpion toxin peptide scaffolds.</title>
        <authorList>
            <person name="Sunagar K."/>
            <person name="Undheim E.A."/>
            <person name="Chan A.H."/>
            <person name="Koludarov I."/>
            <person name="Munoz-Gomez S.A."/>
            <person name="Antunes A."/>
            <person name="Fry B.G."/>
        </authorList>
    </citation>
    <scope>NUCLEOTIDE SEQUENCE</scope>
    <source>
        <tissue evidence="2">Telson venom gland</tissue>
    </source>
</reference>
<evidence type="ECO:0000313" key="2">
    <source>
        <dbReference type="EMBL" id="JAA98074.1"/>
    </source>
</evidence>
<proteinExistence type="evidence at transcript level"/>
<name>T1DEK2_UROMN</name>
<feature type="chain" id="PRO_5004586701" evidence="1">
    <location>
        <begin position="25"/>
        <end position="79"/>
    </location>
</feature>
<keyword evidence="1" id="KW-0732">Signal</keyword>
<dbReference type="EMBL" id="GALI01000002">
    <property type="protein sequence ID" value="JAA98074.1"/>
    <property type="molecule type" value="mRNA"/>
</dbReference>
<accession>T1DEK2</accession>
<evidence type="ECO:0000256" key="1">
    <source>
        <dbReference type="SAM" id="SignalP"/>
    </source>
</evidence>